<dbReference type="SUPFAM" id="SSF56112">
    <property type="entry name" value="Protein kinase-like (PK-like)"/>
    <property type="match status" value="1"/>
</dbReference>
<dbReference type="InterPro" id="IPR051852">
    <property type="entry name" value="Alpha-type_PK"/>
</dbReference>
<dbReference type="PANTHER" id="PTHR45992">
    <property type="entry name" value="EUKARYOTIC ELONGATION FACTOR 2 KINASE-RELATED"/>
    <property type="match status" value="1"/>
</dbReference>
<keyword evidence="4" id="KW-0418">Kinase</keyword>
<feature type="domain" description="Alpha-type protein kinase" evidence="6">
    <location>
        <begin position="1"/>
        <end position="146"/>
    </location>
</feature>
<evidence type="ECO:0000313" key="8">
    <source>
        <dbReference type="Proteomes" id="UP001600888"/>
    </source>
</evidence>
<dbReference type="EMBL" id="JBAWTH010000033">
    <property type="protein sequence ID" value="KAL2284928.1"/>
    <property type="molecule type" value="Genomic_DNA"/>
</dbReference>
<dbReference type="PROSITE" id="PS51158">
    <property type="entry name" value="ALPHA_KINASE"/>
    <property type="match status" value="1"/>
</dbReference>
<dbReference type="Gene3D" id="3.20.200.10">
    <property type="entry name" value="MHCK/EF2 kinase"/>
    <property type="match status" value="1"/>
</dbReference>
<name>A0ABR4ER76_9PEZI</name>
<evidence type="ECO:0000256" key="5">
    <source>
        <dbReference type="ARBA" id="ARBA00022840"/>
    </source>
</evidence>
<evidence type="ECO:0000256" key="1">
    <source>
        <dbReference type="ARBA" id="ARBA00022527"/>
    </source>
</evidence>
<sequence length="146" mass="16885">MVPFARGSFKNVWRGDYTDPPRLGEECVAKVFKTGSVFQDHFFELEMTVIEETQKIINAWNDARVFGWPVMLSIPQIWTYEANGEKCLIEPFIRNFQKFNSNSGWVKFPGTQWSDVLQALSHFSYHHSGGERLLCDIQGGIYSDRL</sequence>
<dbReference type="PANTHER" id="PTHR45992:SF11">
    <property type="entry name" value="ALPHA-TYPE PROTEIN KINASE DOMAIN-CONTAINING PROTEIN"/>
    <property type="match status" value="1"/>
</dbReference>
<dbReference type="InterPro" id="IPR011009">
    <property type="entry name" value="Kinase-like_dom_sf"/>
</dbReference>
<proteinExistence type="predicted"/>
<evidence type="ECO:0000256" key="4">
    <source>
        <dbReference type="ARBA" id="ARBA00022777"/>
    </source>
</evidence>
<keyword evidence="2" id="KW-0808">Transferase</keyword>
<accession>A0ABR4ER76</accession>
<reference evidence="7 8" key="1">
    <citation type="submission" date="2024-03" db="EMBL/GenBank/DDBJ databases">
        <title>A high-quality draft genome sequence of Diaporthe vaccinii, a causative agent of upright dieback and viscid rot disease in cranberry plants.</title>
        <authorList>
            <person name="Sarrasin M."/>
            <person name="Lang B.F."/>
            <person name="Burger G."/>
        </authorList>
    </citation>
    <scope>NUCLEOTIDE SEQUENCE [LARGE SCALE GENOMIC DNA]</scope>
    <source>
        <strain evidence="7 8">IS7</strain>
    </source>
</reference>
<dbReference type="SMART" id="SM00811">
    <property type="entry name" value="Alpha_kinase"/>
    <property type="match status" value="1"/>
</dbReference>
<dbReference type="InterPro" id="IPR004166">
    <property type="entry name" value="a-kinase_dom"/>
</dbReference>
<protein>
    <recommendedName>
        <fullName evidence="6">Alpha-type protein kinase domain-containing protein</fullName>
    </recommendedName>
</protein>
<gene>
    <name evidence="7" type="ORF">FJTKL_08482</name>
</gene>
<evidence type="ECO:0000313" key="7">
    <source>
        <dbReference type="EMBL" id="KAL2284928.1"/>
    </source>
</evidence>
<comment type="caution">
    <text evidence="7">The sequence shown here is derived from an EMBL/GenBank/DDBJ whole genome shotgun (WGS) entry which is preliminary data.</text>
</comment>
<keyword evidence="8" id="KW-1185">Reference proteome</keyword>
<keyword evidence="1" id="KW-0723">Serine/threonine-protein kinase</keyword>
<evidence type="ECO:0000256" key="2">
    <source>
        <dbReference type="ARBA" id="ARBA00022679"/>
    </source>
</evidence>
<evidence type="ECO:0000259" key="6">
    <source>
        <dbReference type="PROSITE" id="PS51158"/>
    </source>
</evidence>
<organism evidence="7 8">
    <name type="scientific">Diaporthe vaccinii</name>
    <dbReference type="NCBI Taxonomy" id="105482"/>
    <lineage>
        <taxon>Eukaryota</taxon>
        <taxon>Fungi</taxon>
        <taxon>Dikarya</taxon>
        <taxon>Ascomycota</taxon>
        <taxon>Pezizomycotina</taxon>
        <taxon>Sordariomycetes</taxon>
        <taxon>Sordariomycetidae</taxon>
        <taxon>Diaporthales</taxon>
        <taxon>Diaporthaceae</taxon>
        <taxon>Diaporthe</taxon>
        <taxon>Diaporthe eres species complex</taxon>
    </lineage>
</organism>
<keyword evidence="3" id="KW-0547">Nucleotide-binding</keyword>
<evidence type="ECO:0000256" key="3">
    <source>
        <dbReference type="ARBA" id="ARBA00022741"/>
    </source>
</evidence>
<dbReference type="Pfam" id="PF02816">
    <property type="entry name" value="Alpha_kinase"/>
    <property type="match status" value="1"/>
</dbReference>
<keyword evidence="5" id="KW-0067">ATP-binding</keyword>
<dbReference type="Proteomes" id="UP001600888">
    <property type="component" value="Unassembled WGS sequence"/>
</dbReference>